<evidence type="ECO:0000313" key="7">
    <source>
        <dbReference type="EMBL" id="CAB4783739.1"/>
    </source>
</evidence>
<evidence type="ECO:0000259" key="6">
    <source>
        <dbReference type="Pfam" id="PF01258"/>
    </source>
</evidence>
<accession>A0A6J6WIZ1</accession>
<dbReference type="PROSITE" id="PS51128">
    <property type="entry name" value="ZF_DKSA_2"/>
    <property type="match status" value="1"/>
</dbReference>
<keyword evidence="4" id="KW-0175">Coiled coil</keyword>
<reference evidence="7" key="1">
    <citation type="submission" date="2020-05" db="EMBL/GenBank/DDBJ databases">
        <authorList>
            <person name="Chiriac C."/>
            <person name="Salcher M."/>
            <person name="Ghai R."/>
            <person name="Kavagutti S V."/>
        </authorList>
    </citation>
    <scope>NUCLEOTIDE SEQUENCE</scope>
</reference>
<dbReference type="SUPFAM" id="SSF57716">
    <property type="entry name" value="Glucocorticoid receptor-like (DNA-binding domain)"/>
    <property type="match status" value="1"/>
</dbReference>
<dbReference type="InterPro" id="IPR037187">
    <property type="entry name" value="DnaK_N"/>
</dbReference>
<dbReference type="PANTHER" id="PTHR33823">
    <property type="entry name" value="RNA POLYMERASE-BINDING TRANSCRIPTION FACTOR DKSA-RELATED"/>
    <property type="match status" value="1"/>
</dbReference>
<organism evidence="7">
    <name type="scientific">freshwater metagenome</name>
    <dbReference type="NCBI Taxonomy" id="449393"/>
    <lineage>
        <taxon>unclassified sequences</taxon>
        <taxon>metagenomes</taxon>
        <taxon>ecological metagenomes</taxon>
    </lineage>
</organism>
<feature type="coiled-coil region" evidence="4">
    <location>
        <begin position="37"/>
        <end position="71"/>
    </location>
</feature>
<evidence type="ECO:0000256" key="3">
    <source>
        <dbReference type="ARBA" id="ARBA00022833"/>
    </source>
</evidence>
<dbReference type="PANTHER" id="PTHR33823:SF2">
    <property type="entry name" value="RNA POLYMERASE-BINDING TRANSCRIPTION FACTOR DKSA"/>
    <property type="match status" value="1"/>
</dbReference>
<dbReference type="SUPFAM" id="SSF109635">
    <property type="entry name" value="DnaK suppressor protein DksA, alpha-hairpin domain"/>
    <property type="match status" value="1"/>
</dbReference>
<gene>
    <name evidence="7" type="ORF">UFOPK2894_01371</name>
</gene>
<name>A0A6J6WIZ1_9ZZZZ</name>
<dbReference type="Gene3D" id="1.20.120.910">
    <property type="entry name" value="DksA, coiled-coil domain"/>
    <property type="match status" value="1"/>
</dbReference>
<dbReference type="EMBL" id="CAEZZQ010000109">
    <property type="protein sequence ID" value="CAB4783739.1"/>
    <property type="molecule type" value="Genomic_DNA"/>
</dbReference>
<feature type="compositionally biased region" description="Low complexity" evidence="5">
    <location>
        <begin position="13"/>
        <end position="22"/>
    </location>
</feature>
<feature type="region of interest" description="Disordered" evidence="5">
    <location>
        <begin position="1"/>
        <end position="33"/>
    </location>
</feature>
<feature type="domain" description="Zinc finger DksA/TraR C4-type" evidence="6">
    <location>
        <begin position="118"/>
        <end position="152"/>
    </location>
</feature>
<evidence type="ECO:0000256" key="4">
    <source>
        <dbReference type="SAM" id="Coils"/>
    </source>
</evidence>
<dbReference type="AlphaFoldDB" id="A0A6J6WIZ1"/>
<dbReference type="PROSITE" id="PS01102">
    <property type="entry name" value="ZF_DKSA_1"/>
    <property type="match status" value="1"/>
</dbReference>
<dbReference type="InterPro" id="IPR000962">
    <property type="entry name" value="Znf_DskA_TraR"/>
</dbReference>
<proteinExistence type="predicted"/>
<evidence type="ECO:0000256" key="2">
    <source>
        <dbReference type="ARBA" id="ARBA00022771"/>
    </source>
</evidence>
<dbReference type="GO" id="GO:0008270">
    <property type="term" value="F:zinc ion binding"/>
    <property type="evidence" value="ECO:0007669"/>
    <property type="project" value="UniProtKB-KW"/>
</dbReference>
<protein>
    <submittedName>
        <fullName evidence="7">Unannotated protein</fullName>
    </submittedName>
</protein>
<evidence type="ECO:0000256" key="1">
    <source>
        <dbReference type="ARBA" id="ARBA00022723"/>
    </source>
</evidence>
<evidence type="ECO:0000256" key="5">
    <source>
        <dbReference type="SAM" id="MobiDB-lite"/>
    </source>
</evidence>
<sequence length="153" mass="16873">MLPSAKPAKKKGGTTLKPLKGAPEPLVVKEGEGPWTKSELNEIKKELEKDLVRLRAELAAAEIEINDLLRDSGDGAGDDQADAGTKTFEREHELSLLNNNRDMVVQCERALARITDSTYGVCELCGNPIGKARLQAFPRATLCMVCKQREERR</sequence>
<dbReference type="InterPro" id="IPR020458">
    <property type="entry name" value="Znf_DskA_TraR_CS"/>
</dbReference>
<keyword evidence="1" id="KW-0479">Metal-binding</keyword>
<keyword evidence="2" id="KW-0863">Zinc-finger</keyword>
<dbReference type="Pfam" id="PF01258">
    <property type="entry name" value="zf-dskA_traR"/>
    <property type="match status" value="1"/>
</dbReference>
<keyword evidence="3" id="KW-0862">Zinc</keyword>